<keyword evidence="3" id="KW-1185">Reference proteome</keyword>
<evidence type="ECO:0000259" key="1">
    <source>
        <dbReference type="PROSITE" id="PS51186"/>
    </source>
</evidence>
<sequence>MAVDGFTVRTATADEVGTILAWAEAEGWNPGAGDAACFRTQDPEGFFVGLLDGVPVSAVSVVTYGDAFAFLGLYIVRPEHRGSGLGMATWRAGLAHAGTRTVGLDGVVAQQDNYRRSGFAYAHRNVRFGGVPAGAAPGSGAGTVVPLAAVPWEAVLAFDAACFPAERAAFLKGWVSAPGHHALALLRDGALAGFGVIRPSVTGRKVGPLFALDGTAAGALFDALAATPGDGPVFLDVPEPNAAAVDLARSRGLAPAFETARMYTGPVRPIRDDRVFGITSFELG</sequence>
<dbReference type="RefSeq" id="WP_180285192.1">
    <property type="nucleotide sequence ID" value="NZ_JABFDB010000027.1"/>
</dbReference>
<dbReference type="PROSITE" id="PS51186">
    <property type="entry name" value="GNAT"/>
    <property type="match status" value="1"/>
</dbReference>
<dbReference type="PANTHER" id="PTHR47237">
    <property type="entry name" value="SLL0310 PROTEIN"/>
    <property type="match status" value="1"/>
</dbReference>
<evidence type="ECO:0000313" key="3">
    <source>
        <dbReference type="Proteomes" id="UP000584642"/>
    </source>
</evidence>
<dbReference type="InterPro" id="IPR041496">
    <property type="entry name" value="YitH/HolE_GNAT"/>
</dbReference>
<dbReference type="SUPFAM" id="SSF55729">
    <property type="entry name" value="Acyl-CoA N-acyltransferases (Nat)"/>
    <property type="match status" value="1"/>
</dbReference>
<comment type="caution">
    <text evidence="2">The sequence shown here is derived from an EMBL/GenBank/DDBJ whole genome shotgun (WGS) entry which is preliminary data.</text>
</comment>
<proteinExistence type="predicted"/>
<dbReference type="Gene3D" id="3.40.630.30">
    <property type="match status" value="1"/>
</dbReference>
<protein>
    <submittedName>
        <fullName evidence="2">GNAT family N-acetyltransferase</fullName>
    </submittedName>
</protein>
<dbReference type="Pfam" id="PF00583">
    <property type="entry name" value="Acetyltransf_1"/>
    <property type="match status" value="1"/>
</dbReference>
<dbReference type="EMBL" id="JABFDB010000027">
    <property type="protein sequence ID" value="NYZ23415.1"/>
    <property type="molecule type" value="Genomic_DNA"/>
</dbReference>
<dbReference type="Pfam" id="PF18014">
    <property type="entry name" value="Acetyltransf_18"/>
    <property type="match status" value="1"/>
</dbReference>
<evidence type="ECO:0000313" key="2">
    <source>
        <dbReference type="EMBL" id="NYZ23415.1"/>
    </source>
</evidence>
<reference evidence="2 3" key="1">
    <citation type="submission" date="2020-05" db="EMBL/GenBank/DDBJ databases">
        <title>Azospirillum oleiclasticum sp. nov, a nitrogen-fixing and heavy crude oil-emulsifying bacterium isolated from the crude oil of Yumen Oilfield.</title>
        <authorList>
            <person name="Wu D."/>
            <person name="Cai M."/>
            <person name="Zhang X."/>
        </authorList>
    </citation>
    <scope>NUCLEOTIDE SEQUENCE [LARGE SCALE GENOMIC DNA]</scope>
    <source>
        <strain evidence="2 3">ROY-1-1-2</strain>
    </source>
</reference>
<name>A0ABX2TGG9_9PROT</name>
<organism evidence="2 3">
    <name type="scientific">Azospirillum oleiclasticum</name>
    <dbReference type="NCBI Taxonomy" id="2735135"/>
    <lineage>
        <taxon>Bacteria</taxon>
        <taxon>Pseudomonadati</taxon>
        <taxon>Pseudomonadota</taxon>
        <taxon>Alphaproteobacteria</taxon>
        <taxon>Rhodospirillales</taxon>
        <taxon>Azospirillaceae</taxon>
        <taxon>Azospirillum</taxon>
    </lineage>
</organism>
<dbReference type="InterPro" id="IPR016181">
    <property type="entry name" value="Acyl_CoA_acyltransferase"/>
</dbReference>
<dbReference type="InterPro" id="IPR000182">
    <property type="entry name" value="GNAT_dom"/>
</dbReference>
<feature type="domain" description="N-acetyltransferase" evidence="1">
    <location>
        <begin position="6"/>
        <end position="138"/>
    </location>
</feature>
<dbReference type="CDD" id="cd04301">
    <property type="entry name" value="NAT_SF"/>
    <property type="match status" value="1"/>
</dbReference>
<accession>A0ABX2TGG9</accession>
<dbReference type="Proteomes" id="UP000584642">
    <property type="component" value="Unassembled WGS sequence"/>
</dbReference>
<dbReference type="InterPro" id="IPR052729">
    <property type="entry name" value="Acyl/Acetyltrans_Enzymes"/>
</dbReference>
<gene>
    <name evidence="2" type="ORF">HND93_27255</name>
</gene>
<dbReference type="PANTHER" id="PTHR47237:SF1">
    <property type="entry name" value="SLL0310 PROTEIN"/>
    <property type="match status" value="1"/>
</dbReference>
<dbReference type="Gene3D" id="3.40.630.90">
    <property type="match status" value="1"/>
</dbReference>